<dbReference type="Pfam" id="PF03245">
    <property type="entry name" value="Phage_lysis"/>
    <property type="match status" value="1"/>
</dbReference>
<keyword evidence="2" id="KW-1185">Reference proteome</keyword>
<organism evidence="1 2">
    <name type="scientific">Xenorhabdus eapokensis</name>
    <dbReference type="NCBI Taxonomy" id="1873482"/>
    <lineage>
        <taxon>Bacteria</taxon>
        <taxon>Pseudomonadati</taxon>
        <taxon>Pseudomonadota</taxon>
        <taxon>Gammaproteobacteria</taxon>
        <taxon>Enterobacterales</taxon>
        <taxon>Morganellaceae</taxon>
        <taxon>Xenorhabdus</taxon>
    </lineage>
</organism>
<proteinExistence type="predicted"/>
<sequence length="155" mass="17191">MKWQLKLGAVIVVIALMGSAAFSVWSVYTENGRLTEKNQALNQSLSAQIALNHQQQARMKHLAEQDAVRLQELTHAKSEIDKLHSAALAHPERVYIKARCPAPAPGLADAVAPRPVDTAVGNYWLLRERIALAGQMIRGLQDYIQTQCQLPVPYE</sequence>
<dbReference type="RefSeq" id="WP_074023138.1">
    <property type="nucleotide sequence ID" value="NZ_CAWNAG010000180.1"/>
</dbReference>
<dbReference type="GO" id="GO:0044659">
    <property type="term" value="P:viral release from host cell by cytolysis"/>
    <property type="evidence" value="ECO:0007669"/>
    <property type="project" value="InterPro"/>
</dbReference>
<evidence type="ECO:0000313" key="1">
    <source>
        <dbReference type="EMBL" id="OKP03925.1"/>
    </source>
</evidence>
<gene>
    <name evidence="1" type="ORF">Xedl_01443</name>
</gene>
<accession>A0A1Q5TUL4</accession>
<comment type="caution">
    <text evidence="1">The sequence shown here is derived from an EMBL/GenBank/DDBJ whole genome shotgun (WGS) entry which is preliminary data.</text>
</comment>
<dbReference type="AlphaFoldDB" id="A0A1Q5TUL4"/>
<dbReference type="InterPro" id="IPR004929">
    <property type="entry name" value="I-spanin"/>
</dbReference>
<evidence type="ECO:0000313" key="2">
    <source>
        <dbReference type="Proteomes" id="UP000186268"/>
    </source>
</evidence>
<reference evidence="1 2" key="1">
    <citation type="submission" date="2016-09" db="EMBL/GenBank/DDBJ databases">
        <title>Xenorhabdus thuongxuanensis sp. nov. and Xenorhabdus eapokensis sp. nov., isolated from Steinernema species.</title>
        <authorList>
            <person name="Kaempfer P."/>
            <person name="Tobias N.J."/>
            <person name="Phan Ke L."/>
            <person name="Bode H.B."/>
            <person name="Glaeser S.P."/>
        </authorList>
    </citation>
    <scope>NUCLEOTIDE SEQUENCE [LARGE SCALE GENOMIC DNA]</scope>
    <source>
        <strain evidence="1 2">DL20</strain>
    </source>
</reference>
<protein>
    <submittedName>
        <fullName evidence="1">Lysis protein</fullName>
    </submittedName>
</protein>
<dbReference type="STRING" id="1873482.Xedl_01443"/>
<dbReference type="Proteomes" id="UP000186268">
    <property type="component" value="Unassembled WGS sequence"/>
</dbReference>
<dbReference type="EMBL" id="MKGQ01000007">
    <property type="protein sequence ID" value="OKP03925.1"/>
    <property type="molecule type" value="Genomic_DNA"/>
</dbReference>
<name>A0A1Q5TUL4_9GAMM</name>